<dbReference type="EMBL" id="PFTV01000096">
    <property type="protein sequence ID" value="PJB56958.1"/>
    <property type="molecule type" value="Genomic_DNA"/>
</dbReference>
<sequence length="464" mass="51911">MKKKEYEVIIIGAGPAGIFTALELSKKNNMDILILEKGKDLDQRVCPMRSKKESCFHCSPCSLLSGWGGAGAFSDGKLNLSTEIGGHLDNYIDKDRIINLIKYVDDIYLEFGANKTVYGTNEEQIDIIKKEASWANLKLIPTRIRHLGTEKSAEILKKMYHFLRSKNNIRTSTEVKKILVDKGRAIGVETTKGEVIKGKFIIVSPGRAGSEWLKYQADELNIKISNNPVDVGVRVEVPAIVMKRLTDIIYESKLVYYTQLFDDRVRTFCMCPYGEVVIEFSDGITSVNGHSYQEHRTENTNFALLVSTNFTEPFKEPIAYGKYIANLANILSEGVIIQRLGDLELGRRSTPDRIKHSIVIPTLKEATPGDLSFVLPYRILTDIIEMLKAMDKIAPGVYSKHTLLYGVEVKFYSSRLELSECLETKVDNLFAAGDGAGITRGLIQASASGVIVAEEILKRRNKNK</sequence>
<feature type="domain" description="FAD-dependent protein C-terminal" evidence="1">
    <location>
        <begin position="262"/>
        <end position="409"/>
    </location>
</feature>
<dbReference type="Gene3D" id="3.50.50.60">
    <property type="entry name" value="FAD/NAD(P)-binding domain"/>
    <property type="match status" value="2"/>
</dbReference>
<dbReference type="PIRSF" id="PIRSF038984">
    <property type="entry name" value="FAD_binding_protein"/>
    <property type="match status" value="1"/>
</dbReference>
<accession>A0A2M8CD37</accession>
<dbReference type="InterPro" id="IPR028348">
    <property type="entry name" value="FAD-binding_protein"/>
</dbReference>
<evidence type="ECO:0000313" key="2">
    <source>
        <dbReference type="EMBL" id="PIX33383.1"/>
    </source>
</evidence>
<evidence type="ECO:0000313" key="3">
    <source>
        <dbReference type="EMBL" id="PJB56958.1"/>
    </source>
</evidence>
<dbReference type="PANTHER" id="PTHR43106">
    <property type="entry name" value="DEHYDROGENASE-RELATED"/>
    <property type="match status" value="1"/>
</dbReference>
<evidence type="ECO:0000313" key="5">
    <source>
        <dbReference type="Proteomes" id="UP000231493"/>
    </source>
</evidence>
<dbReference type="AlphaFoldDB" id="A0A2M8CD37"/>
<dbReference type="EMBL" id="PFIP01000162">
    <property type="protein sequence ID" value="PIX33383.1"/>
    <property type="molecule type" value="Genomic_DNA"/>
</dbReference>
<dbReference type="InterPro" id="IPR036188">
    <property type="entry name" value="FAD/NAD-bd_sf"/>
</dbReference>
<organism evidence="3 4">
    <name type="scientific">Candidatus Infernicultor aquiphilus</name>
    <dbReference type="NCBI Taxonomy" id="1805029"/>
    <lineage>
        <taxon>Bacteria</taxon>
        <taxon>Pseudomonadati</taxon>
        <taxon>Atribacterota</taxon>
        <taxon>Candidatus Phoenicimicrobiia</taxon>
        <taxon>Candidatus Pheonicimicrobiales</taxon>
        <taxon>Candidatus Phoenicimicrobiaceae</taxon>
        <taxon>Candidatus Infernicultor</taxon>
    </lineage>
</organism>
<dbReference type="Proteomes" id="UP000228560">
    <property type="component" value="Unassembled WGS sequence"/>
</dbReference>
<dbReference type="SUPFAM" id="SSF51905">
    <property type="entry name" value="FAD/NAD(P)-binding domain"/>
    <property type="match status" value="1"/>
</dbReference>
<comment type="caution">
    <text evidence="3">The sequence shown here is derived from an EMBL/GenBank/DDBJ whole genome shotgun (WGS) entry which is preliminary data.</text>
</comment>
<dbReference type="PANTHER" id="PTHR43106:SF1">
    <property type="entry name" value="DEHYDROGENASE-RELATED"/>
    <property type="match status" value="1"/>
</dbReference>
<dbReference type="InterPro" id="IPR049516">
    <property type="entry name" value="FAD-depend_C"/>
</dbReference>
<protein>
    <submittedName>
        <fullName evidence="3">FAD-dependent oxidoreductase</fullName>
    </submittedName>
</protein>
<reference evidence="4 5" key="2">
    <citation type="submission" date="2017-09" db="EMBL/GenBank/DDBJ databases">
        <title>Depth-based differentiation of microbial function through sediment-hosted aquifers and enrichment of novel symbionts in the deep terrestrial subsurface.</title>
        <authorList>
            <person name="Probst A.J."/>
            <person name="Ladd B."/>
            <person name="Jarett J.K."/>
            <person name="Geller-Mcgrath D.E."/>
            <person name="Sieber C.M."/>
            <person name="Emerson J.B."/>
            <person name="Anantharaman K."/>
            <person name="Thomas B.C."/>
            <person name="Malmstrom R."/>
            <person name="Stieglmeier M."/>
            <person name="Klingl A."/>
            <person name="Woyke T."/>
            <person name="Ryan C.M."/>
            <person name="Banfield J.F."/>
        </authorList>
    </citation>
    <scope>NUCLEOTIDE SEQUENCE [LARGE SCALE GENOMIC DNA]</scope>
    <source>
        <strain evidence="3">CG_4_9_14_3_um_filter_33_16</strain>
    </source>
</reference>
<dbReference type="Proteomes" id="UP000231493">
    <property type="component" value="Unassembled WGS sequence"/>
</dbReference>
<gene>
    <name evidence="3" type="ORF">CO097_03840</name>
    <name evidence="2" type="ORF">COZ58_07825</name>
</gene>
<dbReference type="PRINTS" id="PR00368">
    <property type="entry name" value="FADPNR"/>
</dbReference>
<proteinExistence type="predicted"/>
<reference evidence="2" key="1">
    <citation type="submission" date="2017-09" db="EMBL/GenBank/DDBJ databases">
        <title>Depth-based differentiation of microbial function through sediment-hosted aquifers and enrichment of novel symbionts in the deep terrestrial subsurface.</title>
        <authorList>
            <person name="Probst A.J."/>
            <person name="Ladd B."/>
            <person name="Jarett J.K."/>
            <person name="Geller-Mcgrath D.E."/>
            <person name="Sieber C.M.K."/>
            <person name="Emerson J.B."/>
            <person name="Anantharaman K."/>
            <person name="Thomas B.C."/>
            <person name="Malmstrom R."/>
            <person name="Stieglmeier M."/>
            <person name="Klingl A."/>
            <person name="Woyke T."/>
            <person name="Ryan C.M."/>
            <person name="Banfield J.F."/>
        </authorList>
    </citation>
    <scope>NUCLEOTIDE SEQUENCE</scope>
    <source>
        <strain evidence="2">CG_4_8_14_3_um_filter_34_18</strain>
    </source>
</reference>
<name>A0A2M8CD37_9BACT</name>
<accession>A0A2M7K5I6</accession>
<evidence type="ECO:0000259" key="1">
    <source>
        <dbReference type="Pfam" id="PF21688"/>
    </source>
</evidence>
<dbReference type="Pfam" id="PF21688">
    <property type="entry name" value="FAD-depend_C"/>
    <property type="match status" value="1"/>
</dbReference>
<evidence type="ECO:0000313" key="4">
    <source>
        <dbReference type="Proteomes" id="UP000228560"/>
    </source>
</evidence>